<gene>
    <name evidence="4" type="ORF">EVJ46_04270</name>
</gene>
<dbReference type="EMBL" id="SGBC01000002">
    <property type="protein sequence ID" value="RZD16257.1"/>
    <property type="molecule type" value="Genomic_DNA"/>
</dbReference>
<accession>A0A519BG64</accession>
<evidence type="ECO:0000256" key="1">
    <source>
        <dbReference type="ARBA" id="ARBA00022741"/>
    </source>
</evidence>
<dbReference type="PANTHER" id="PTHR33359:SF1">
    <property type="entry name" value="MOLYBDOPTERIN SYNTHASE SULFUR CARRIER SUBUNIT"/>
    <property type="match status" value="1"/>
</dbReference>
<evidence type="ECO:0000313" key="5">
    <source>
        <dbReference type="Proteomes" id="UP000316562"/>
    </source>
</evidence>
<dbReference type="InterPro" id="IPR016155">
    <property type="entry name" value="Mopterin_synth/thiamin_S_b"/>
</dbReference>
<dbReference type="AlphaFoldDB" id="A0A519BG64"/>
<dbReference type="GO" id="GO:0006777">
    <property type="term" value="P:Mo-molybdopterin cofactor biosynthetic process"/>
    <property type="evidence" value="ECO:0007669"/>
    <property type="project" value="InterPro"/>
</dbReference>
<sequence length="83" mass="9489">MQIKLRLFAAFKDLIGKSELDLNFKEGDTLEDLKNYLTTHYPQINHLLCISKFAVNMEYQDCNPVLNNNDEVTIIMPVSGGLK</sequence>
<dbReference type="UniPathway" id="UPA00344"/>
<proteinExistence type="inferred from homology"/>
<evidence type="ECO:0000256" key="3">
    <source>
        <dbReference type="ARBA" id="ARBA00024247"/>
    </source>
</evidence>
<dbReference type="InterPro" id="IPR012675">
    <property type="entry name" value="Beta-grasp_dom_sf"/>
</dbReference>
<evidence type="ECO:0000256" key="2">
    <source>
        <dbReference type="ARBA" id="ARBA00024200"/>
    </source>
</evidence>
<comment type="similarity">
    <text evidence="2">Belongs to the MoaD family.</text>
</comment>
<comment type="caution">
    <text evidence="4">The sequence shown here is derived from an EMBL/GenBank/DDBJ whole genome shotgun (WGS) entry which is preliminary data.</text>
</comment>
<reference evidence="4 5" key="1">
    <citation type="journal article" date="2019" name="ISME J.">
        <title>Insights into ecological role of a new deltaproteobacterial order Candidatus Acidulodesulfobacterales by metagenomics and metatranscriptomics.</title>
        <authorList>
            <person name="Tan S."/>
            <person name="Liu J."/>
            <person name="Fang Y."/>
            <person name="Hedlund B.P."/>
            <person name="Lian Z.H."/>
            <person name="Huang L.Y."/>
            <person name="Li J.T."/>
            <person name="Huang L.N."/>
            <person name="Li W.J."/>
            <person name="Jiang H.C."/>
            <person name="Dong H.L."/>
            <person name="Shu W.S."/>
        </authorList>
    </citation>
    <scope>NUCLEOTIDE SEQUENCE [LARGE SCALE GENOMIC DNA]</scope>
    <source>
        <strain evidence="4">AP2</strain>
    </source>
</reference>
<organism evidence="4 5">
    <name type="scientific">Acididesulfobacter guangdongensis</name>
    <dbReference type="NCBI Taxonomy" id="2597225"/>
    <lineage>
        <taxon>Bacteria</taxon>
        <taxon>Deltaproteobacteria</taxon>
        <taxon>Candidatus Acidulodesulfobacterales</taxon>
        <taxon>Candidatus Acididesulfobacter</taxon>
    </lineage>
</organism>
<dbReference type="GO" id="GO:1990133">
    <property type="term" value="C:molybdopterin adenylyltransferase complex"/>
    <property type="evidence" value="ECO:0007669"/>
    <property type="project" value="TreeGrafter"/>
</dbReference>
<dbReference type="SUPFAM" id="SSF54285">
    <property type="entry name" value="MoaD/ThiS"/>
    <property type="match status" value="1"/>
</dbReference>
<keyword evidence="1" id="KW-0547">Nucleotide-binding</keyword>
<dbReference type="Proteomes" id="UP000316562">
    <property type="component" value="Unassembled WGS sequence"/>
</dbReference>
<dbReference type="InterPro" id="IPR044672">
    <property type="entry name" value="MOCS2A"/>
</dbReference>
<dbReference type="CDD" id="cd00754">
    <property type="entry name" value="Ubl_MoaD"/>
    <property type="match status" value="1"/>
</dbReference>
<protein>
    <recommendedName>
        <fullName evidence="3">Molybdopterin synthase sulfur carrier subunit</fullName>
    </recommendedName>
</protein>
<name>A0A519BG64_ACIG2</name>
<dbReference type="Pfam" id="PF02597">
    <property type="entry name" value="ThiS"/>
    <property type="match status" value="1"/>
</dbReference>
<dbReference type="GO" id="GO:0000166">
    <property type="term" value="F:nucleotide binding"/>
    <property type="evidence" value="ECO:0007669"/>
    <property type="project" value="UniProtKB-KW"/>
</dbReference>
<dbReference type="Gene3D" id="3.10.20.30">
    <property type="match status" value="1"/>
</dbReference>
<dbReference type="PANTHER" id="PTHR33359">
    <property type="entry name" value="MOLYBDOPTERIN SYNTHASE SULFUR CARRIER SUBUNIT"/>
    <property type="match status" value="1"/>
</dbReference>
<evidence type="ECO:0000313" key="4">
    <source>
        <dbReference type="EMBL" id="RZD16257.1"/>
    </source>
</evidence>
<dbReference type="InterPro" id="IPR003749">
    <property type="entry name" value="ThiS/MoaD-like"/>
</dbReference>